<evidence type="ECO:0000256" key="3">
    <source>
        <dbReference type="ARBA" id="ARBA00022840"/>
    </source>
</evidence>
<accession>A0A6A8GAA4</accession>
<evidence type="ECO:0000256" key="1">
    <source>
        <dbReference type="ARBA" id="ARBA00022705"/>
    </source>
</evidence>
<keyword evidence="7" id="KW-1185">Reference proteome</keyword>
<sequence length="292" mass="32008">MSPFDDIPDTRIFEDYSALKGLKKLDEAPINQQTALSALGSVVDILEKGKVPPVVFLSGPTGSGKTYLTKHCFEWERKPNTSNSTMSTVWIKQMNQTKSGNALRLLCRCFDDQLPSPTDAPSLRCKPSEEVVRGKIQERLQTLSTPVIVIIDEFTLTAPVESIIREVLLPLRNEATEPPLGLAFLSYKERYEKLAGCFVDGGPIHLELNCYSQEETARILTQKAAVAFKSGAVSEGILELCAKIAVERNATPRGAQELLLRAGAEASLTGESTVSERHVQKAVAEIDSTTWS</sequence>
<dbReference type="InterPro" id="IPR027417">
    <property type="entry name" value="P-loop_NTPase"/>
</dbReference>
<comment type="caution">
    <text evidence="6">The sequence shown here is derived from an EMBL/GenBank/DDBJ whole genome shotgun (WGS) entry which is preliminary data.</text>
</comment>
<protein>
    <submittedName>
        <fullName evidence="6">AAA family ATPase</fullName>
    </submittedName>
</protein>
<dbReference type="Pfam" id="PF22703">
    <property type="entry name" value="Cdc6_lid"/>
    <property type="match status" value="1"/>
</dbReference>
<dbReference type="Proteomes" id="UP000443423">
    <property type="component" value="Unassembled WGS sequence"/>
</dbReference>
<dbReference type="SUPFAM" id="SSF52540">
    <property type="entry name" value="P-loop containing nucleoside triphosphate hydrolases"/>
    <property type="match status" value="1"/>
</dbReference>
<dbReference type="Gene3D" id="1.10.8.60">
    <property type="match status" value="1"/>
</dbReference>
<proteinExistence type="predicted"/>
<dbReference type="GO" id="GO:0005524">
    <property type="term" value="F:ATP binding"/>
    <property type="evidence" value="ECO:0007669"/>
    <property type="project" value="UniProtKB-KW"/>
</dbReference>
<keyword evidence="1" id="KW-0235">DNA replication</keyword>
<dbReference type="AlphaFoldDB" id="A0A6A8GAA4"/>
<dbReference type="InterPro" id="IPR049945">
    <property type="entry name" value="AAA_22"/>
</dbReference>
<evidence type="ECO:0000259" key="4">
    <source>
        <dbReference type="Pfam" id="PF13401"/>
    </source>
</evidence>
<feature type="domain" description="Cdc6 AAA+ ATPase-type lid" evidence="5">
    <location>
        <begin position="218"/>
        <end position="282"/>
    </location>
</feature>
<dbReference type="EMBL" id="WKJQ01000001">
    <property type="protein sequence ID" value="MRW97203.1"/>
    <property type="molecule type" value="Genomic_DNA"/>
</dbReference>
<feature type="domain" description="ORC1/DEAH AAA+ ATPase" evidence="4">
    <location>
        <begin position="54"/>
        <end position="154"/>
    </location>
</feature>
<dbReference type="GO" id="GO:0006260">
    <property type="term" value="P:DNA replication"/>
    <property type="evidence" value="ECO:0007669"/>
    <property type="project" value="UniProtKB-KW"/>
</dbReference>
<organism evidence="6 7">
    <name type="scientific">Haloferax marinum</name>
    <dbReference type="NCBI Taxonomy" id="2666143"/>
    <lineage>
        <taxon>Archaea</taxon>
        <taxon>Methanobacteriati</taxon>
        <taxon>Methanobacteriota</taxon>
        <taxon>Stenosarchaea group</taxon>
        <taxon>Halobacteria</taxon>
        <taxon>Halobacteriales</taxon>
        <taxon>Haloferacaceae</taxon>
        <taxon>Haloferax</taxon>
    </lineage>
</organism>
<name>A0A6A8GAA4_9EURY</name>
<keyword evidence="3" id="KW-0067">ATP-binding</keyword>
<reference evidence="6 7" key="1">
    <citation type="submission" date="2019-11" db="EMBL/GenBank/DDBJ databases">
        <title>Whole genome sequence of Haloferax sp. MBLA0078.</title>
        <authorList>
            <person name="Seo M.-J."/>
            <person name="Cho E.-S."/>
        </authorList>
    </citation>
    <scope>NUCLEOTIDE SEQUENCE [LARGE SCALE GENOMIC DNA]</scope>
    <source>
        <strain evidence="6 7">MBLA0078</strain>
    </source>
</reference>
<gene>
    <name evidence="6" type="ORF">GJR99_11550</name>
</gene>
<evidence type="ECO:0000313" key="7">
    <source>
        <dbReference type="Proteomes" id="UP000443423"/>
    </source>
</evidence>
<keyword evidence="2" id="KW-0547">Nucleotide-binding</keyword>
<evidence type="ECO:0000313" key="6">
    <source>
        <dbReference type="EMBL" id="MRW97203.1"/>
    </source>
</evidence>
<dbReference type="RefSeq" id="WP_151112301.1">
    <property type="nucleotide sequence ID" value="NZ_WKJQ01000001.1"/>
</dbReference>
<evidence type="ECO:0000256" key="2">
    <source>
        <dbReference type="ARBA" id="ARBA00022741"/>
    </source>
</evidence>
<dbReference type="GO" id="GO:0016887">
    <property type="term" value="F:ATP hydrolysis activity"/>
    <property type="evidence" value="ECO:0007669"/>
    <property type="project" value="InterPro"/>
</dbReference>
<dbReference type="Pfam" id="PF13401">
    <property type="entry name" value="AAA_22"/>
    <property type="match status" value="1"/>
</dbReference>
<dbReference type="InterPro" id="IPR055237">
    <property type="entry name" value="Cdc6_lid"/>
</dbReference>
<dbReference type="Gene3D" id="3.40.50.300">
    <property type="entry name" value="P-loop containing nucleotide triphosphate hydrolases"/>
    <property type="match status" value="1"/>
</dbReference>
<evidence type="ECO:0000259" key="5">
    <source>
        <dbReference type="Pfam" id="PF22703"/>
    </source>
</evidence>